<feature type="transmembrane region" description="Helical" evidence="1">
    <location>
        <begin position="58"/>
        <end position="89"/>
    </location>
</feature>
<keyword evidence="1" id="KW-0472">Membrane</keyword>
<evidence type="ECO:0000313" key="2">
    <source>
        <dbReference type="EMBL" id="CAA7410397.1"/>
    </source>
</evidence>
<gene>
    <name evidence="2" type="ORF">SI8410_17021075</name>
</gene>
<reference evidence="2" key="1">
    <citation type="submission" date="2020-02" db="EMBL/GenBank/DDBJ databases">
        <authorList>
            <person name="Scholz U."/>
            <person name="Mascher M."/>
            <person name="Fiebig A."/>
        </authorList>
    </citation>
    <scope>NUCLEOTIDE SEQUENCE</scope>
</reference>
<keyword evidence="1" id="KW-0812">Transmembrane</keyword>
<keyword evidence="1" id="KW-1133">Transmembrane helix</keyword>
<evidence type="ECO:0000256" key="1">
    <source>
        <dbReference type="SAM" id="Phobius"/>
    </source>
</evidence>
<dbReference type="AlphaFoldDB" id="A0A7I8LK31"/>
<dbReference type="EMBL" id="LR746280">
    <property type="protein sequence ID" value="CAA7410397.1"/>
    <property type="molecule type" value="Genomic_DNA"/>
</dbReference>
<accession>A0A7I8LK31</accession>
<sequence>MGSSRPWDLAEDGDELSKRMESFIAKQRSLVGEKTTMLLSVANAWVIGSRQYHHLVSLMIFSFFPTIASILSLTSSLSTSSIVTFFLAFHD</sequence>
<organism evidence="2 3">
    <name type="scientific">Spirodela intermedia</name>
    <name type="common">Intermediate duckweed</name>
    <dbReference type="NCBI Taxonomy" id="51605"/>
    <lineage>
        <taxon>Eukaryota</taxon>
        <taxon>Viridiplantae</taxon>
        <taxon>Streptophyta</taxon>
        <taxon>Embryophyta</taxon>
        <taxon>Tracheophyta</taxon>
        <taxon>Spermatophyta</taxon>
        <taxon>Magnoliopsida</taxon>
        <taxon>Liliopsida</taxon>
        <taxon>Araceae</taxon>
        <taxon>Lemnoideae</taxon>
        <taxon>Spirodela</taxon>
    </lineage>
</organism>
<proteinExistence type="predicted"/>
<evidence type="ECO:0000313" key="3">
    <source>
        <dbReference type="Proteomes" id="UP000663760"/>
    </source>
</evidence>
<protein>
    <submittedName>
        <fullName evidence="2">Uncharacterized protein</fullName>
    </submittedName>
</protein>
<dbReference type="Proteomes" id="UP000663760">
    <property type="component" value="Chromosome 17"/>
</dbReference>
<keyword evidence="3" id="KW-1185">Reference proteome</keyword>
<name>A0A7I8LK31_SPIIN</name>